<dbReference type="EMBL" id="NUBY01000213">
    <property type="protein sequence ID" value="PEP93407.1"/>
    <property type="molecule type" value="Genomic_DNA"/>
</dbReference>
<accession>A0A2A8H8Q2</accession>
<proteinExistence type="predicted"/>
<sequence>MLDEKAAVAHAEKKGIEKGREEGREEERTQIIQQMYDSGMTPQVIANIVKLAVEEVQRILRLS</sequence>
<gene>
    <name evidence="2" type="ORF">CN585_27115</name>
</gene>
<dbReference type="AlphaFoldDB" id="A0A2A8H8Q2"/>
<comment type="caution">
    <text evidence="2">The sequence shown here is derived from an EMBL/GenBank/DDBJ whole genome shotgun (WGS) entry which is preliminary data.</text>
</comment>
<evidence type="ECO:0000313" key="2">
    <source>
        <dbReference type="EMBL" id="PEP93407.1"/>
    </source>
</evidence>
<organism evidence="2 3">
    <name type="scientific">Bacillus toyonensis</name>
    <dbReference type="NCBI Taxonomy" id="155322"/>
    <lineage>
        <taxon>Bacteria</taxon>
        <taxon>Bacillati</taxon>
        <taxon>Bacillota</taxon>
        <taxon>Bacilli</taxon>
        <taxon>Bacillales</taxon>
        <taxon>Bacillaceae</taxon>
        <taxon>Bacillus</taxon>
        <taxon>Bacillus cereus group</taxon>
    </lineage>
</organism>
<evidence type="ECO:0000256" key="1">
    <source>
        <dbReference type="SAM" id="MobiDB-lite"/>
    </source>
</evidence>
<reference evidence="2 3" key="1">
    <citation type="submission" date="2017-09" db="EMBL/GenBank/DDBJ databases">
        <title>Large-scale bioinformatics analysis of Bacillus genomes uncovers conserved roles of natural products in bacterial physiology.</title>
        <authorList>
            <consortium name="Agbiome Team Llc"/>
            <person name="Bleich R.M."/>
            <person name="Grubbs K.J."/>
            <person name="Santa Maria K.C."/>
            <person name="Allen S.E."/>
            <person name="Farag S."/>
            <person name="Shank E.A."/>
            <person name="Bowers A."/>
        </authorList>
    </citation>
    <scope>NUCLEOTIDE SEQUENCE [LARGE SCALE GENOMIC DNA]</scope>
    <source>
        <strain evidence="2 3">AFS021349</strain>
    </source>
</reference>
<name>A0A2A8H8Q2_9BACI</name>
<evidence type="ECO:0008006" key="4">
    <source>
        <dbReference type="Google" id="ProtNLM"/>
    </source>
</evidence>
<dbReference type="Proteomes" id="UP000220841">
    <property type="component" value="Unassembled WGS sequence"/>
</dbReference>
<protein>
    <recommendedName>
        <fullName evidence="4">Histidine kinase</fullName>
    </recommendedName>
</protein>
<feature type="region of interest" description="Disordered" evidence="1">
    <location>
        <begin position="1"/>
        <end position="27"/>
    </location>
</feature>
<evidence type="ECO:0000313" key="3">
    <source>
        <dbReference type="Proteomes" id="UP000220841"/>
    </source>
</evidence>